<keyword evidence="2" id="KW-0378">Hydrolase</keyword>
<dbReference type="SUPFAM" id="SSF56281">
    <property type="entry name" value="Metallo-hydrolase/oxidoreductase"/>
    <property type="match status" value="1"/>
</dbReference>
<dbReference type="InterPro" id="IPR050855">
    <property type="entry name" value="NDM-1-like"/>
</dbReference>
<reference evidence="2 3" key="1">
    <citation type="submission" date="2020-08" db="EMBL/GenBank/DDBJ databases">
        <title>Sequencing the genomes of 1000 actinobacteria strains.</title>
        <authorList>
            <person name="Klenk H.-P."/>
        </authorList>
    </citation>
    <scope>NUCLEOTIDE SEQUENCE [LARGE SCALE GENOMIC DNA]</scope>
    <source>
        <strain evidence="2 3">DSM 45823</strain>
    </source>
</reference>
<dbReference type="Pfam" id="PF00753">
    <property type="entry name" value="Lactamase_B"/>
    <property type="match status" value="1"/>
</dbReference>
<dbReference type="AlphaFoldDB" id="A0A7W3MZL6"/>
<evidence type="ECO:0000313" key="3">
    <source>
        <dbReference type="Proteomes" id="UP000539313"/>
    </source>
</evidence>
<dbReference type="InterPro" id="IPR036866">
    <property type="entry name" value="RibonucZ/Hydroxyglut_hydro"/>
</dbReference>
<accession>A0A7W3MZL6</accession>
<protein>
    <submittedName>
        <fullName evidence="2">Glyoxylase-like metal-dependent hydrolase (Beta-lactamase superfamily II)</fullName>
    </submittedName>
</protein>
<dbReference type="RefSeq" id="WP_246442237.1">
    <property type="nucleotide sequence ID" value="NZ_JACJII010000001.1"/>
</dbReference>
<gene>
    <name evidence="2" type="ORF">HNR21_003703</name>
</gene>
<dbReference type="GO" id="GO:0016787">
    <property type="term" value="F:hydrolase activity"/>
    <property type="evidence" value="ECO:0007669"/>
    <property type="project" value="UniProtKB-KW"/>
</dbReference>
<evidence type="ECO:0000313" key="2">
    <source>
        <dbReference type="EMBL" id="MBA9004821.1"/>
    </source>
</evidence>
<dbReference type="Gene3D" id="3.60.15.10">
    <property type="entry name" value="Ribonuclease Z/Hydroxyacylglutathione hydrolase-like"/>
    <property type="match status" value="1"/>
</dbReference>
<evidence type="ECO:0000259" key="1">
    <source>
        <dbReference type="SMART" id="SM00849"/>
    </source>
</evidence>
<dbReference type="InterPro" id="IPR001279">
    <property type="entry name" value="Metallo-B-lactamas"/>
</dbReference>
<proteinExistence type="predicted"/>
<comment type="caution">
    <text evidence="2">The sequence shown here is derived from an EMBL/GenBank/DDBJ whole genome shotgun (WGS) entry which is preliminary data.</text>
</comment>
<dbReference type="EMBL" id="JACJII010000001">
    <property type="protein sequence ID" value="MBA9004821.1"/>
    <property type="molecule type" value="Genomic_DNA"/>
</dbReference>
<dbReference type="PANTHER" id="PTHR42951">
    <property type="entry name" value="METALLO-BETA-LACTAMASE DOMAIN-CONTAINING"/>
    <property type="match status" value="1"/>
</dbReference>
<dbReference type="Proteomes" id="UP000539313">
    <property type="component" value="Unassembled WGS sequence"/>
</dbReference>
<name>A0A7W3MZL6_9ACTN</name>
<dbReference type="CDD" id="cd07721">
    <property type="entry name" value="yflN-like_MBL-fold"/>
    <property type="match status" value="1"/>
</dbReference>
<feature type="domain" description="Metallo-beta-lactamase" evidence="1">
    <location>
        <begin position="12"/>
        <end position="214"/>
    </location>
</feature>
<keyword evidence="3" id="KW-1185">Reference proteome</keyword>
<sequence length="235" mass="24752">MTSDLHFLRFPVGHVYVWRDPDGLTVIDSGAAGSAPFVAEAIGALGCRTSDVRRLVLTHSHVDHVGGAAEIAGWGDVTVLAHRADAPVIRGDAEEAPPVLADWERPIFEQANAQIAPGRPAPVNVDREVEDGDVVDFGGGARVVSVPGHTEGSIALYLPGPRVLFTGDLVARDPQSRDPRAPVMLGVFNTDTARAAASFRRLAELDVEVACFGHGEPVTADAAGFLRATAEKLPS</sequence>
<dbReference type="SMART" id="SM00849">
    <property type="entry name" value="Lactamase_B"/>
    <property type="match status" value="1"/>
</dbReference>
<organism evidence="2 3">
    <name type="scientific">Thermomonospora cellulosilytica</name>
    <dbReference type="NCBI Taxonomy" id="1411118"/>
    <lineage>
        <taxon>Bacteria</taxon>
        <taxon>Bacillati</taxon>
        <taxon>Actinomycetota</taxon>
        <taxon>Actinomycetes</taxon>
        <taxon>Streptosporangiales</taxon>
        <taxon>Thermomonosporaceae</taxon>
        <taxon>Thermomonospora</taxon>
    </lineage>
</organism>